<dbReference type="Gene3D" id="3.40.50.720">
    <property type="entry name" value="NAD(P)-binding Rossmann-like Domain"/>
    <property type="match status" value="1"/>
</dbReference>
<dbReference type="AlphaFoldDB" id="A0AAD3CZN1"/>
<dbReference type="GO" id="GO:0016491">
    <property type="term" value="F:oxidoreductase activity"/>
    <property type="evidence" value="ECO:0007669"/>
    <property type="project" value="InterPro"/>
</dbReference>
<sequence length="454" mass="50743">MRLMSRQGKRSEESASSEKKTTTRMVLKKDVYDNDIRNAELVIDKHSIDPFEVMRIQQYDDVPMALHGDDIVIRVEASTVSDIDSRIRDGSFHWKYTKKPQFPLVPGIDCVGIIESVGSLAIKSGLDVGDRVAALSLNGCTSKYITLKIDEVIKVPDDVDSAEAVTVIRTYTAAFQCLMQECHGRDRYKRKPLADDRVLIVGPCGVFERALVELATYLGAKRVYFSCVATNQKSHDMYIRMLGAKPLSKDHEDWSDELQGKIDICVDSSCVDRFEHSYKSLKEDGLLVVNGMRELEKDGGIFTGIEKAWTSAWVACNPQCVVYEGILNSYFTERKVFVKDLIYLFAILEKGRIKPKVASRIPMSKVAAAQERLDINRESLERRGVIVVQPWTLSPDIVDPKASSAISEEEDDNDDEEEGSTVMTGSSDTGTSEDSGEEESASFDIDETKSSKDQ</sequence>
<dbReference type="SMART" id="SM00829">
    <property type="entry name" value="PKS_ER"/>
    <property type="match status" value="1"/>
</dbReference>
<accession>A0AAD3CZN1</accession>
<dbReference type="PANTHER" id="PTHR43482">
    <property type="entry name" value="PROTEIN AST1-RELATED"/>
    <property type="match status" value="1"/>
</dbReference>
<dbReference type="Proteomes" id="UP001054902">
    <property type="component" value="Unassembled WGS sequence"/>
</dbReference>
<name>A0AAD3CZN1_9STRA</name>
<comment type="caution">
    <text evidence="3">The sequence shown here is derived from an EMBL/GenBank/DDBJ whole genome shotgun (WGS) entry which is preliminary data.</text>
</comment>
<dbReference type="SUPFAM" id="SSF50129">
    <property type="entry name" value="GroES-like"/>
    <property type="match status" value="1"/>
</dbReference>
<feature type="compositionally biased region" description="Acidic residues" evidence="1">
    <location>
        <begin position="407"/>
        <end position="419"/>
    </location>
</feature>
<dbReference type="InterPro" id="IPR036291">
    <property type="entry name" value="NAD(P)-bd_dom_sf"/>
</dbReference>
<evidence type="ECO:0000313" key="4">
    <source>
        <dbReference type="Proteomes" id="UP001054902"/>
    </source>
</evidence>
<dbReference type="InterPro" id="IPR020843">
    <property type="entry name" value="ER"/>
</dbReference>
<feature type="compositionally biased region" description="Low complexity" evidence="1">
    <location>
        <begin position="424"/>
        <end position="433"/>
    </location>
</feature>
<dbReference type="PANTHER" id="PTHR43482:SF1">
    <property type="entry name" value="PROTEIN AST1-RELATED"/>
    <property type="match status" value="1"/>
</dbReference>
<dbReference type="Gene3D" id="3.90.180.10">
    <property type="entry name" value="Medium-chain alcohol dehydrogenases, catalytic domain"/>
    <property type="match status" value="1"/>
</dbReference>
<dbReference type="EMBL" id="BLLK01000047">
    <property type="protein sequence ID" value="GFH55106.1"/>
    <property type="molecule type" value="Genomic_DNA"/>
</dbReference>
<dbReference type="InterPro" id="IPR052585">
    <property type="entry name" value="Lipid_raft_assoc_Zn_ADH"/>
</dbReference>
<dbReference type="InterPro" id="IPR011032">
    <property type="entry name" value="GroES-like_sf"/>
</dbReference>
<feature type="region of interest" description="Disordered" evidence="1">
    <location>
        <begin position="399"/>
        <end position="454"/>
    </location>
</feature>
<feature type="compositionally biased region" description="Acidic residues" evidence="1">
    <location>
        <begin position="434"/>
        <end position="445"/>
    </location>
</feature>
<dbReference type="SUPFAM" id="SSF51735">
    <property type="entry name" value="NAD(P)-binding Rossmann-fold domains"/>
    <property type="match status" value="1"/>
</dbReference>
<feature type="region of interest" description="Disordered" evidence="1">
    <location>
        <begin position="1"/>
        <end position="22"/>
    </location>
</feature>
<organism evidence="3 4">
    <name type="scientific">Chaetoceros tenuissimus</name>
    <dbReference type="NCBI Taxonomy" id="426638"/>
    <lineage>
        <taxon>Eukaryota</taxon>
        <taxon>Sar</taxon>
        <taxon>Stramenopiles</taxon>
        <taxon>Ochrophyta</taxon>
        <taxon>Bacillariophyta</taxon>
        <taxon>Coscinodiscophyceae</taxon>
        <taxon>Chaetocerotophycidae</taxon>
        <taxon>Chaetocerotales</taxon>
        <taxon>Chaetocerotaceae</taxon>
        <taxon>Chaetoceros</taxon>
    </lineage>
</organism>
<proteinExistence type="predicted"/>
<dbReference type="InterPro" id="IPR013154">
    <property type="entry name" value="ADH-like_N"/>
</dbReference>
<evidence type="ECO:0000256" key="1">
    <source>
        <dbReference type="SAM" id="MobiDB-lite"/>
    </source>
</evidence>
<keyword evidence="4" id="KW-1185">Reference proteome</keyword>
<reference evidence="3 4" key="1">
    <citation type="journal article" date="2021" name="Sci. Rep.">
        <title>The genome of the diatom Chaetoceros tenuissimus carries an ancient integrated fragment of an extant virus.</title>
        <authorList>
            <person name="Hongo Y."/>
            <person name="Kimura K."/>
            <person name="Takaki Y."/>
            <person name="Yoshida Y."/>
            <person name="Baba S."/>
            <person name="Kobayashi G."/>
            <person name="Nagasaki K."/>
            <person name="Hano T."/>
            <person name="Tomaru Y."/>
        </authorList>
    </citation>
    <scope>NUCLEOTIDE SEQUENCE [LARGE SCALE GENOMIC DNA]</scope>
    <source>
        <strain evidence="3 4">NIES-3715</strain>
    </source>
</reference>
<dbReference type="Pfam" id="PF08240">
    <property type="entry name" value="ADH_N"/>
    <property type="match status" value="1"/>
</dbReference>
<feature type="domain" description="Enoyl reductase (ER)" evidence="2">
    <location>
        <begin position="49"/>
        <end position="388"/>
    </location>
</feature>
<protein>
    <recommendedName>
        <fullName evidence="2">Enoyl reductase (ER) domain-containing protein</fullName>
    </recommendedName>
</protein>
<evidence type="ECO:0000313" key="3">
    <source>
        <dbReference type="EMBL" id="GFH55106.1"/>
    </source>
</evidence>
<gene>
    <name evidence="3" type="ORF">CTEN210_11582</name>
</gene>
<evidence type="ECO:0000259" key="2">
    <source>
        <dbReference type="SMART" id="SM00829"/>
    </source>
</evidence>
<feature type="compositionally biased region" description="Basic and acidic residues" evidence="1">
    <location>
        <begin position="9"/>
        <end position="22"/>
    </location>
</feature>